<dbReference type="InterPro" id="IPR012349">
    <property type="entry name" value="Split_barrel_FMN-bd"/>
</dbReference>
<keyword evidence="3" id="KW-1185">Reference proteome</keyword>
<name>A0A1I0CJD9_9FIRM</name>
<dbReference type="EMBL" id="FOHU01000005">
    <property type="protein sequence ID" value="SET19284.1"/>
    <property type="molecule type" value="Genomic_DNA"/>
</dbReference>
<dbReference type="Gene3D" id="2.30.110.10">
    <property type="entry name" value="Electron Transport, Fmn-binding Protein, Chain A"/>
    <property type="match status" value="1"/>
</dbReference>
<dbReference type="InterPro" id="IPR052917">
    <property type="entry name" value="Stress-Dev_Protein"/>
</dbReference>
<dbReference type="AlphaFoldDB" id="A0A1I0CJD9"/>
<dbReference type="PANTHER" id="PTHR34818:SF1">
    <property type="entry name" value="PROTEIN BLI-3"/>
    <property type="match status" value="1"/>
</dbReference>
<protein>
    <submittedName>
        <fullName evidence="2">General stress protein 26</fullName>
    </submittedName>
</protein>
<dbReference type="Pfam" id="PF01243">
    <property type="entry name" value="PNPOx_N"/>
    <property type="match status" value="1"/>
</dbReference>
<gene>
    <name evidence="2" type="ORF">SAMN05660297_01678</name>
</gene>
<reference evidence="2 3" key="1">
    <citation type="submission" date="2016-10" db="EMBL/GenBank/DDBJ databases">
        <authorList>
            <person name="de Groot N.N."/>
        </authorList>
    </citation>
    <scope>NUCLEOTIDE SEQUENCE [LARGE SCALE GENOMIC DNA]</scope>
    <source>
        <strain evidence="2 3">DSM 18979</strain>
    </source>
</reference>
<dbReference type="SUPFAM" id="SSF50475">
    <property type="entry name" value="FMN-binding split barrel"/>
    <property type="match status" value="1"/>
</dbReference>
<proteinExistence type="predicted"/>
<dbReference type="InterPro" id="IPR011576">
    <property type="entry name" value="Pyridox_Oxase_N"/>
</dbReference>
<feature type="domain" description="Pyridoxamine 5'-phosphate oxidase N-terminal" evidence="1">
    <location>
        <begin position="26"/>
        <end position="143"/>
    </location>
</feature>
<evidence type="ECO:0000313" key="2">
    <source>
        <dbReference type="EMBL" id="SET19284.1"/>
    </source>
</evidence>
<dbReference type="STRING" id="426128.SAMN05660297_01678"/>
<evidence type="ECO:0000259" key="1">
    <source>
        <dbReference type="Pfam" id="PF01243"/>
    </source>
</evidence>
<sequence>MTNSNSLENTSKMLSSHKEDVLKSALTLVENCNTVTLGTSGEDGYPNIKAMLKMETEGLKTIWLSTNTSSKRVSQLMKNSKACIYFNDEKSFRGLMLVGDMEVLTDSETRKRLWREGFEIYYPLGVSDPDYSVLKFTSRWGNYYHNLSNTNFEV</sequence>
<evidence type="ECO:0000313" key="3">
    <source>
        <dbReference type="Proteomes" id="UP000199568"/>
    </source>
</evidence>
<dbReference type="PANTHER" id="PTHR34818">
    <property type="entry name" value="PROTEIN BLI-3"/>
    <property type="match status" value="1"/>
</dbReference>
<accession>A0A1I0CJD9</accession>
<dbReference type="RefSeq" id="WP_244272670.1">
    <property type="nucleotide sequence ID" value="NZ_FOHU01000005.1"/>
</dbReference>
<organism evidence="2 3">
    <name type="scientific">Natronincola peptidivorans</name>
    <dbReference type="NCBI Taxonomy" id="426128"/>
    <lineage>
        <taxon>Bacteria</taxon>
        <taxon>Bacillati</taxon>
        <taxon>Bacillota</taxon>
        <taxon>Clostridia</taxon>
        <taxon>Peptostreptococcales</taxon>
        <taxon>Natronincolaceae</taxon>
        <taxon>Natronincola</taxon>
    </lineage>
</organism>
<dbReference type="Proteomes" id="UP000199568">
    <property type="component" value="Unassembled WGS sequence"/>
</dbReference>